<sequence length="38" mass="4622">MQDVIQNPLWFLYGSRQDDRLPGFYMNKRNRTNLYTGI</sequence>
<evidence type="ECO:0000313" key="1">
    <source>
        <dbReference type="EMBL" id="DAF96141.1"/>
    </source>
</evidence>
<organism evidence="1">
    <name type="scientific">Podoviridae sp. ctG4L18</name>
    <dbReference type="NCBI Taxonomy" id="2825234"/>
    <lineage>
        <taxon>Viruses</taxon>
        <taxon>Duplodnaviria</taxon>
        <taxon>Heunggongvirae</taxon>
        <taxon>Uroviricota</taxon>
        <taxon>Caudoviricetes</taxon>
    </lineage>
</organism>
<dbReference type="EMBL" id="BK016114">
    <property type="protein sequence ID" value="DAF96141.1"/>
    <property type="molecule type" value="Genomic_DNA"/>
</dbReference>
<proteinExistence type="predicted"/>
<name>A0A8S5UNS5_9CAUD</name>
<protein>
    <submittedName>
        <fullName evidence="1">Uncharacterized protein</fullName>
    </submittedName>
</protein>
<reference evidence="1" key="1">
    <citation type="journal article" date="2021" name="Proc. Natl. Acad. Sci. U.S.A.">
        <title>A Catalog of Tens of Thousands of Viruses from Human Metagenomes Reveals Hidden Associations with Chronic Diseases.</title>
        <authorList>
            <person name="Tisza M.J."/>
            <person name="Buck C.B."/>
        </authorList>
    </citation>
    <scope>NUCLEOTIDE SEQUENCE</scope>
    <source>
        <strain evidence="1">CtG4L18</strain>
    </source>
</reference>
<accession>A0A8S5UNS5</accession>